<reference evidence="2" key="1">
    <citation type="submission" date="2022-01" db="EMBL/GenBank/DDBJ databases">
        <authorList>
            <person name="King R."/>
        </authorList>
    </citation>
    <scope>NUCLEOTIDE SEQUENCE</scope>
</reference>
<dbReference type="PANTHER" id="PTHR11257">
    <property type="entry name" value="CHEMOSENSORY PROTEIN-RELATED"/>
    <property type="match status" value="1"/>
</dbReference>
<feature type="chain" id="PRO_5040287915" evidence="1">
    <location>
        <begin position="16"/>
        <end position="151"/>
    </location>
</feature>
<accession>A0A9N9TRW7</accession>
<dbReference type="Gene3D" id="1.10.2080.10">
    <property type="entry name" value="Insect odorant-binding protein A10/Ejaculatory bulb-specific protein 3"/>
    <property type="match status" value="1"/>
</dbReference>
<evidence type="ECO:0000313" key="3">
    <source>
        <dbReference type="Proteomes" id="UP001153712"/>
    </source>
</evidence>
<dbReference type="OrthoDB" id="6762606at2759"/>
<dbReference type="InterPro" id="IPR005055">
    <property type="entry name" value="A10/PebIII"/>
</dbReference>
<sequence>MKYLILCILISVVAAEKLYTTRYDNIDLDKILKNTRLLNVYIGCLMSKARAVCNNEGTYLKAKLPEAIDNDCKLCTDRQKIGAFKAIDYLISNHAAIWREIQEKFDPDDEFRVRNKVLLEYCHQHEDDFNDQEFLALFKRYVKPRVHQSRG</sequence>
<name>A0A9N9TRW7_PHYSR</name>
<evidence type="ECO:0000256" key="1">
    <source>
        <dbReference type="SAM" id="SignalP"/>
    </source>
</evidence>
<dbReference type="PANTHER" id="PTHR11257:SF13">
    <property type="entry name" value="GEO07322P1"/>
    <property type="match status" value="1"/>
</dbReference>
<proteinExistence type="predicted"/>
<keyword evidence="1" id="KW-0732">Signal</keyword>
<dbReference type="SUPFAM" id="SSF100910">
    <property type="entry name" value="Chemosensory protein Csp2"/>
    <property type="match status" value="1"/>
</dbReference>
<feature type="signal peptide" evidence="1">
    <location>
        <begin position="1"/>
        <end position="15"/>
    </location>
</feature>
<evidence type="ECO:0000313" key="2">
    <source>
        <dbReference type="EMBL" id="CAG9860080.1"/>
    </source>
</evidence>
<dbReference type="EMBL" id="OU900096">
    <property type="protein sequence ID" value="CAG9860080.1"/>
    <property type="molecule type" value="Genomic_DNA"/>
</dbReference>
<dbReference type="Proteomes" id="UP001153712">
    <property type="component" value="Chromosome 3"/>
</dbReference>
<dbReference type="Pfam" id="PF03392">
    <property type="entry name" value="OS-D"/>
    <property type="match status" value="1"/>
</dbReference>
<dbReference type="InterPro" id="IPR036682">
    <property type="entry name" value="OS_D_A10/PebIII_sf"/>
</dbReference>
<gene>
    <name evidence="2" type="ORF">PHYEVI_LOCUS6437</name>
</gene>
<organism evidence="2 3">
    <name type="scientific">Phyllotreta striolata</name>
    <name type="common">Striped flea beetle</name>
    <name type="synonym">Crioceris striolata</name>
    <dbReference type="NCBI Taxonomy" id="444603"/>
    <lineage>
        <taxon>Eukaryota</taxon>
        <taxon>Metazoa</taxon>
        <taxon>Ecdysozoa</taxon>
        <taxon>Arthropoda</taxon>
        <taxon>Hexapoda</taxon>
        <taxon>Insecta</taxon>
        <taxon>Pterygota</taxon>
        <taxon>Neoptera</taxon>
        <taxon>Endopterygota</taxon>
        <taxon>Coleoptera</taxon>
        <taxon>Polyphaga</taxon>
        <taxon>Cucujiformia</taxon>
        <taxon>Chrysomeloidea</taxon>
        <taxon>Chrysomelidae</taxon>
        <taxon>Galerucinae</taxon>
        <taxon>Alticini</taxon>
        <taxon>Phyllotreta</taxon>
    </lineage>
</organism>
<protein>
    <submittedName>
        <fullName evidence="2">Uncharacterized protein</fullName>
    </submittedName>
</protein>
<keyword evidence="3" id="KW-1185">Reference proteome</keyword>
<dbReference type="AlphaFoldDB" id="A0A9N9TRW7"/>